<feature type="transmembrane region" description="Helical" evidence="2">
    <location>
        <begin position="939"/>
        <end position="957"/>
    </location>
</feature>
<name>A0A158R9N3_TAEAS</name>
<feature type="compositionally biased region" description="Low complexity" evidence="1">
    <location>
        <begin position="490"/>
        <end position="504"/>
    </location>
</feature>
<keyword evidence="2" id="KW-0812">Transmembrane</keyword>
<dbReference type="SUPFAM" id="SSF47031">
    <property type="entry name" value="Second domain of FERM"/>
    <property type="match status" value="1"/>
</dbReference>
<dbReference type="GO" id="GO:0031032">
    <property type="term" value="P:actomyosin structure organization"/>
    <property type="evidence" value="ECO:0007669"/>
    <property type="project" value="TreeGrafter"/>
</dbReference>
<dbReference type="Pfam" id="PF09379">
    <property type="entry name" value="FERM_N"/>
    <property type="match status" value="1"/>
</dbReference>
<feature type="domain" description="FERM" evidence="3">
    <location>
        <begin position="1"/>
        <end position="228"/>
    </location>
</feature>
<feature type="compositionally biased region" description="Low complexity" evidence="1">
    <location>
        <begin position="458"/>
        <end position="470"/>
    </location>
</feature>
<dbReference type="Gene3D" id="1.20.80.10">
    <property type="match status" value="1"/>
</dbReference>
<dbReference type="InterPro" id="IPR011993">
    <property type="entry name" value="PH-like_dom_sf"/>
</dbReference>
<feature type="region of interest" description="Disordered" evidence="1">
    <location>
        <begin position="239"/>
        <end position="275"/>
    </location>
</feature>
<protein>
    <submittedName>
        <fullName evidence="6">FERM domain-containing protein</fullName>
    </submittedName>
</protein>
<dbReference type="Gene3D" id="3.10.20.90">
    <property type="entry name" value="Phosphatidylinositol 3-kinase Catalytic Subunit, Chain A, domain 1"/>
    <property type="match status" value="1"/>
</dbReference>
<feature type="compositionally biased region" description="Basic and acidic residues" evidence="1">
    <location>
        <begin position="248"/>
        <end position="261"/>
    </location>
</feature>
<dbReference type="WBParaSite" id="TASK_0000753001-mRNA-1">
    <property type="protein sequence ID" value="TASK_0000753001-mRNA-1"/>
    <property type="gene ID" value="TASK_0000753001"/>
</dbReference>
<dbReference type="Proteomes" id="UP000282613">
    <property type="component" value="Unassembled WGS sequence"/>
</dbReference>
<evidence type="ECO:0000313" key="6">
    <source>
        <dbReference type="WBParaSite" id="TASK_0000753001-mRNA-1"/>
    </source>
</evidence>
<organism evidence="6">
    <name type="scientific">Taenia asiatica</name>
    <name type="common">Asian tapeworm</name>
    <dbReference type="NCBI Taxonomy" id="60517"/>
    <lineage>
        <taxon>Eukaryota</taxon>
        <taxon>Metazoa</taxon>
        <taxon>Spiralia</taxon>
        <taxon>Lophotrochozoa</taxon>
        <taxon>Platyhelminthes</taxon>
        <taxon>Cestoda</taxon>
        <taxon>Eucestoda</taxon>
        <taxon>Cyclophyllidea</taxon>
        <taxon>Taeniidae</taxon>
        <taxon>Taenia</taxon>
    </lineage>
</organism>
<dbReference type="InterPro" id="IPR014352">
    <property type="entry name" value="FERM/acyl-CoA-bd_prot_sf"/>
</dbReference>
<dbReference type="Pfam" id="PF00373">
    <property type="entry name" value="FERM_M"/>
    <property type="match status" value="1"/>
</dbReference>
<dbReference type="GO" id="GO:0005856">
    <property type="term" value="C:cytoskeleton"/>
    <property type="evidence" value="ECO:0007669"/>
    <property type="project" value="TreeGrafter"/>
</dbReference>
<evidence type="ECO:0000256" key="2">
    <source>
        <dbReference type="SAM" id="Phobius"/>
    </source>
</evidence>
<dbReference type="InterPro" id="IPR035963">
    <property type="entry name" value="FERM_2"/>
</dbReference>
<feature type="compositionally biased region" description="Low complexity" evidence="1">
    <location>
        <begin position="438"/>
        <end position="450"/>
    </location>
</feature>
<dbReference type="InterPro" id="IPR000299">
    <property type="entry name" value="FERM_domain"/>
</dbReference>
<dbReference type="PROSITE" id="PS50057">
    <property type="entry name" value="FERM_3"/>
    <property type="match status" value="1"/>
</dbReference>
<feature type="region of interest" description="Disordered" evidence="1">
    <location>
        <begin position="830"/>
        <end position="858"/>
    </location>
</feature>
<evidence type="ECO:0000256" key="1">
    <source>
        <dbReference type="SAM" id="MobiDB-lite"/>
    </source>
</evidence>
<dbReference type="STRING" id="60517.A0A158R9N3"/>
<feature type="compositionally biased region" description="Acidic residues" evidence="1">
    <location>
        <begin position="745"/>
        <end position="757"/>
    </location>
</feature>
<dbReference type="PANTHER" id="PTHR23280">
    <property type="entry name" value="4.1 G PROTEIN"/>
    <property type="match status" value="1"/>
</dbReference>
<feature type="region of interest" description="Disordered" evidence="1">
    <location>
        <begin position="377"/>
        <end position="511"/>
    </location>
</feature>
<dbReference type="Gene3D" id="2.30.29.30">
    <property type="entry name" value="Pleckstrin-homology domain (PH domain)/Phosphotyrosine-binding domain (PTB)"/>
    <property type="match status" value="1"/>
</dbReference>
<keyword evidence="2" id="KW-1133">Transmembrane helix</keyword>
<sequence>MTTASIKPANCSEQAAAFGQWLFDEVIKQLGGLLESDYFGLRYLDKNKQRQWLDLSKTVYKQLKTEIGDIDKLEDYLGANGSLADLKMFENMTLRVEDKIRELYKTLRGLSVAEAEGKFLERASELETYGVEPVFVQDRKGNHFYVGLSHEGVTAFRGNRKAHVFSWYGYCLRKLNPHFSLNKSTDAKASKASGRFFKKRQFYSFTGRCQKEMLQITTSMPNIPQPSVSRSRSLLNIAKSVSQSRQTKSHEQLNRSLEESTNHLTNENTAPPRSASIDVLSGCVRLAGVASESAEQLNRRPSEATNHNNQVKMYHSNEVIPATASLAMTTTANGDLSPAVSMAWSPMPLRKADTLDEVASKEVDAVLTHAEIMRLVAHRQSEDSKPEEGATTSDEIEKSPKKDAISLPSASEWNDRKMDEGEKKKNREEEPRVDDVTPSLSSPTASPSNSDRQGSLDQSSQNHSSTTSESFATQVHRPEASAVLLERADTVPSDSTPLSSSTTPPSSPNPEVNLVTRSAIVDPPSDFADTPSPQKDIYFPYLSKVRNLDQDGCGQEPLYQPLLFDKPTRDPFALPSRLQELSISVNQPSDSVTSYPAKTSVAELARWPNESVVKAPLCVDKSSLLLRHGYTPHRDYDSAHLQSQLDEEAGIRENNEVGPRPTVVRAGCAPPVEEPIIVAEYYVPLCDGFNEKMVMRRSFDSSRMPAQVLISPYWAREVNPQVAEDLLDELIYLWPYSRRLMSPLPEDEEEDDEDGSEAELKEVAGPRKVAVTPFDWSAASARIDKILPAETQDTPRPPPVTTRHQTYRSIIFRLETIDTYRKEVDSLPKASNESAVETPVRSLPRYNTNPRRKESNSIHQLNKEPVKEAIKNPVLRSVGPEGADRWEATKLEPSLQRTLVQVPKMEDVEVREMGQEQTLPCSRPLSSAPTTIERPITSAIVQVFWFLLVFLFVHHVLKALRVGPILGFFGATGPEAIGYWNAMEAMVDFLLFRLF</sequence>
<feature type="region of interest" description="Disordered" evidence="1">
    <location>
        <begin position="744"/>
        <end position="763"/>
    </location>
</feature>
<keyword evidence="5" id="KW-1185">Reference proteome</keyword>
<dbReference type="PANTHER" id="PTHR23280:SF32">
    <property type="entry name" value="FI22325P1"/>
    <property type="match status" value="1"/>
</dbReference>
<dbReference type="SUPFAM" id="SSF54236">
    <property type="entry name" value="Ubiquitin-like"/>
    <property type="match status" value="1"/>
</dbReference>
<reference evidence="4 5" key="2">
    <citation type="submission" date="2018-11" db="EMBL/GenBank/DDBJ databases">
        <authorList>
            <consortium name="Pathogen Informatics"/>
        </authorList>
    </citation>
    <scope>NUCLEOTIDE SEQUENCE [LARGE SCALE GENOMIC DNA]</scope>
</reference>
<gene>
    <name evidence="4" type="ORF">TASK_LOCUS7531</name>
</gene>
<dbReference type="AlphaFoldDB" id="A0A158R9N3"/>
<keyword evidence="2" id="KW-0472">Membrane</keyword>
<feature type="compositionally biased region" description="Basic and acidic residues" evidence="1">
    <location>
        <begin position="379"/>
        <end position="388"/>
    </location>
</feature>
<evidence type="ECO:0000313" key="4">
    <source>
        <dbReference type="EMBL" id="VDK38536.1"/>
    </source>
</evidence>
<dbReference type="CDD" id="cd14473">
    <property type="entry name" value="FERM_B-lobe"/>
    <property type="match status" value="1"/>
</dbReference>
<feature type="compositionally biased region" description="Basic and acidic residues" evidence="1">
    <location>
        <begin position="413"/>
        <end position="435"/>
    </location>
</feature>
<dbReference type="InterPro" id="IPR018979">
    <property type="entry name" value="FERM_N"/>
</dbReference>
<feature type="region of interest" description="Disordered" evidence="1">
    <location>
        <begin position="293"/>
        <end position="312"/>
    </location>
</feature>
<feature type="compositionally biased region" description="Basic and acidic residues" evidence="1">
    <location>
        <begin position="395"/>
        <end position="404"/>
    </location>
</feature>
<evidence type="ECO:0000313" key="5">
    <source>
        <dbReference type="Proteomes" id="UP000282613"/>
    </source>
</evidence>
<proteinExistence type="predicted"/>
<evidence type="ECO:0000259" key="3">
    <source>
        <dbReference type="PROSITE" id="PS50057"/>
    </source>
</evidence>
<accession>A0A158R9N3</accession>
<feature type="compositionally biased region" description="Polar residues" evidence="1">
    <location>
        <begin position="262"/>
        <end position="271"/>
    </location>
</feature>
<reference evidence="6" key="1">
    <citation type="submission" date="2016-04" db="UniProtKB">
        <authorList>
            <consortium name="WormBaseParasite"/>
        </authorList>
    </citation>
    <scope>IDENTIFICATION</scope>
</reference>
<dbReference type="OrthoDB" id="6275992at2759"/>
<dbReference type="InterPro" id="IPR019748">
    <property type="entry name" value="FERM_central"/>
</dbReference>
<dbReference type="InterPro" id="IPR029071">
    <property type="entry name" value="Ubiquitin-like_domsf"/>
</dbReference>
<dbReference type="EMBL" id="UYRS01018631">
    <property type="protein sequence ID" value="VDK38536.1"/>
    <property type="molecule type" value="Genomic_DNA"/>
</dbReference>